<dbReference type="Proteomes" id="UP000264719">
    <property type="component" value="Unassembled WGS sequence"/>
</dbReference>
<evidence type="ECO:0000313" key="1">
    <source>
        <dbReference type="EMBL" id="HAR50394.1"/>
    </source>
</evidence>
<dbReference type="RefSeq" id="WP_339853421.1">
    <property type="nucleotide sequence ID" value="NZ_CAXAXR010000005.1"/>
</dbReference>
<protein>
    <submittedName>
        <fullName evidence="1">Uncharacterized protein</fullName>
    </submittedName>
</protein>
<organism evidence="1 2">
    <name type="scientific">Roseovarius nubinhibens</name>
    <dbReference type="NCBI Taxonomy" id="314263"/>
    <lineage>
        <taxon>Bacteria</taxon>
        <taxon>Pseudomonadati</taxon>
        <taxon>Pseudomonadota</taxon>
        <taxon>Alphaproteobacteria</taxon>
        <taxon>Rhodobacterales</taxon>
        <taxon>Roseobacteraceae</taxon>
        <taxon>Roseovarius</taxon>
    </lineage>
</organism>
<comment type="caution">
    <text evidence="1">The sequence shown here is derived from an EMBL/GenBank/DDBJ whole genome shotgun (WGS) entry which is preliminary data.</text>
</comment>
<evidence type="ECO:0000313" key="2">
    <source>
        <dbReference type="Proteomes" id="UP000264719"/>
    </source>
</evidence>
<accession>A0A348W782</accession>
<proteinExistence type="predicted"/>
<sequence>MSEIRKLPREQWQANIACGNLYVMFAANVLEDGSEWAHYAVFPLSPGPAQNPISIEDLDGVELRINSGAS</sequence>
<gene>
    <name evidence="1" type="ORF">DCS45_00775</name>
</gene>
<dbReference type="EMBL" id="DMVW01000012">
    <property type="protein sequence ID" value="HAR50394.1"/>
    <property type="molecule type" value="Genomic_DNA"/>
</dbReference>
<dbReference type="AlphaFoldDB" id="A0A348W782"/>
<reference evidence="1 2" key="1">
    <citation type="journal article" date="2018" name="Nat. Biotechnol.">
        <title>A standardized bacterial taxonomy based on genome phylogeny substantially revises the tree of life.</title>
        <authorList>
            <person name="Parks D.H."/>
            <person name="Chuvochina M."/>
            <person name="Waite D.W."/>
            <person name="Rinke C."/>
            <person name="Skarshewski A."/>
            <person name="Chaumeil P.A."/>
            <person name="Hugenholtz P."/>
        </authorList>
    </citation>
    <scope>NUCLEOTIDE SEQUENCE [LARGE SCALE GENOMIC DNA]</scope>
    <source>
        <strain evidence="1">UBA9169</strain>
    </source>
</reference>
<name>A0A348W782_9RHOB</name>